<dbReference type="PANTHER" id="PTHR24419:SF18">
    <property type="entry name" value="SERINE_THREONINE-PROTEIN KINASE HASPIN"/>
    <property type="match status" value="1"/>
</dbReference>
<dbReference type="AlphaFoldDB" id="A0A6C0DZG9"/>
<evidence type="ECO:0000259" key="1">
    <source>
        <dbReference type="PROSITE" id="PS50011"/>
    </source>
</evidence>
<dbReference type="GO" id="GO:0035556">
    <property type="term" value="P:intracellular signal transduction"/>
    <property type="evidence" value="ECO:0007669"/>
    <property type="project" value="TreeGrafter"/>
</dbReference>
<dbReference type="SUPFAM" id="SSF56112">
    <property type="entry name" value="Protein kinase-like (PK-like)"/>
    <property type="match status" value="1"/>
</dbReference>
<dbReference type="GO" id="GO:0005737">
    <property type="term" value="C:cytoplasm"/>
    <property type="evidence" value="ECO:0007669"/>
    <property type="project" value="TreeGrafter"/>
</dbReference>
<name>A0A6C0DZG9_9ZZZZ</name>
<feature type="domain" description="Protein kinase" evidence="1">
    <location>
        <begin position="7"/>
        <end position="381"/>
    </location>
</feature>
<protein>
    <recommendedName>
        <fullName evidence="1">Protein kinase domain-containing protein</fullName>
    </recommendedName>
</protein>
<dbReference type="GO" id="GO:0005634">
    <property type="term" value="C:nucleus"/>
    <property type="evidence" value="ECO:0007669"/>
    <property type="project" value="TreeGrafter"/>
</dbReference>
<evidence type="ECO:0000313" key="2">
    <source>
        <dbReference type="EMBL" id="QHT21713.1"/>
    </source>
</evidence>
<dbReference type="EMBL" id="MN739696">
    <property type="protein sequence ID" value="QHT21713.1"/>
    <property type="molecule type" value="Genomic_DNA"/>
</dbReference>
<reference evidence="2" key="1">
    <citation type="journal article" date="2020" name="Nature">
        <title>Giant virus diversity and host interactions through global metagenomics.</title>
        <authorList>
            <person name="Schulz F."/>
            <person name="Roux S."/>
            <person name="Paez-Espino D."/>
            <person name="Jungbluth S."/>
            <person name="Walsh D.A."/>
            <person name="Denef V.J."/>
            <person name="McMahon K.D."/>
            <person name="Konstantinidis K.T."/>
            <person name="Eloe-Fadrosh E.A."/>
            <person name="Kyrpides N.C."/>
            <person name="Woyke T."/>
        </authorList>
    </citation>
    <scope>NUCLEOTIDE SEQUENCE</scope>
    <source>
        <strain evidence="2">GVMAG-M-3300023179-103</strain>
    </source>
</reference>
<dbReference type="GO" id="GO:0000278">
    <property type="term" value="P:mitotic cell cycle"/>
    <property type="evidence" value="ECO:0007669"/>
    <property type="project" value="TreeGrafter"/>
</dbReference>
<dbReference type="GO" id="GO:0005524">
    <property type="term" value="F:ATP binding"/>
    <property type="evidence" value="ECO:0007669"/>
    <property type="project" value="InterPro"/>
</dbReference>
<dbReference type="PROSITE" id="PS50011">
    <property type="entry name" value="PROTEIN_KINASE_DOM"/>
    <property type="match status" value="1"/>
</dbReference>
<organism evidence="2">
    <name type="scientific">viral metagenome</name>
    <dbReference type="NCBI Taxonomy" id="1070528"/>
    <lineage>
        <taxon>unclassified sequences</taxon>
        <taxon>metagenomes</taxon>
        <taxon>organismal metagenomes</taxon>
    </lineage>
</organism>
<dbReference type="InterPro" id="IPR011009">
    <property type="entry name" value="Kinase-like_dom_sf"/>
</dbReference>
<dbReference type="PANTHER" id="PTHR24419">
    <property type="entry name" value="INTERLEUKIN-1 RECEPTOR-ASSOCIATED KINASE"/>
    <property type="match status" value="1"/>
</dbReference>
<dbReference type="Gene3D" id="1.10.510.10">
    <property type="entry name" value="Transferase(Phosphotransferase) domain 1"/>
    <property type="match status" value="1"/>
</dbReference>
<proteinExistence type="predicted"/>
<sequence>MVNIDNVKITKKLGAGMLGTAYLAEYAGKQYVIKIQHILEKEKIKDYKNELWRELDLYKYIAKLDKEDKTFFTNLYDYKIYDKCTHIQERPFKIDLNDKKNEFAQRLKKLDESDWCVKYLLDYKGKTTLQNFLNKSKLTHKQIYSLMIQICKIILILYDGGYSHSDLHLGNIMINETSKKYFNFMDKKIPFNGYQLTAIDYGEVLHKKFGKNQRKRFLEDREKYMFNEIFWDTLNIVDNIQKLINDCKKLGKKLPWERKGNTYDDATKKMILNHPDFYIIMKHKYVLLYPESEKLFSLVESKLRDKKEIPQIVKNKKGENDFWNALDRIVYEFNLFFPEETMKYWKWCSSYEPILPKEIIQELLTKTNHIDYVNYLIEQIV</sequence>
<dbReference type="GO" id="GO:0072354">
    <property type="term" value="F:histone H3T3 kinase activity"/>
    <property type="evidence" value="ECO:0007669"/>
    <property type="project" value="TreeGrafter"/>
</dbReference>
<accession>A0A6C0DZG9</accession>
<dbReference type="InterPro" id="IPR000719">
    <property type="entry name" value="Prot_kinase_dom"/>
</dbReference>